<dbReference type="Proteomes" id="UP000229554">
    <property type="component" value="Unassembled WGS sequence"/>
</dbReference>
<sequence length="232" mass="26705">MAQSYGDFLMGEARKVAQYNPYTRRISFSQRSLSLSDKYLQRFIAHEMATDTYAKAIITPYQDLTDEMRISVDNAISQLNQYGIRLGNDIAVSRTGYTTHLFADNLLVAQISPPQAYILDEIYPTMFEIISAELAKVRGSVMKFERNVLTGKLRIDPNEQHSNFVRTLFQALEYVNWKDLLRAYRQKNFEGTLNVLNESTEYGGDIFMSLFESIEEDERIIASAVQRMVKGY</sequence>
<evidence type="ECO:0000313" key="2">
    <source>
        <dbReference type="Proteomes" id="UP000229554"/>
    </source>
</evidence>
<dbReference type="EMBL" id="PFED01000047">
    <property type="protein sequence ID" value="PJE63133.1"/>
    <property type="molecule type" value="Genomic_DNA"/>
</dbReference>
<evidence type="ECO:0000313" key="1">
    <source>
        <dbReference type="EMBL" id="PJE63133.1"/>
    </source>
</evidence>
<name>A0A2M8KTD1_9BACT</name>
<proteinExistence type="predicted"/>
<reference evidence="2" key="1">
    <citation type="submission" date="2017-09" db="EMBL/GenBank/DDBJ databases">
        <title>Depth-based differentiation of microbial function through sediment-hosted aquifers and enrichment of novel symbionts in the deep terrestrial subsurface.</title>
        <authorList>
            <person name="Probst A.J."/>
            <person name="Ladd B."/>
            <person name="Jarett J.K."/>
            <person name="Geller-Mcgrath D.E."/>
            <person name="Sieber C.M.K."/>
            <person name="Emerson J.B."/>
            <person name="Anantharaman K."/>
            <person name="Thomas B.C."/>
            <person name="Malmstrom R."/>
            <person name="Stieglmeier M."/>
            <person name="Klingl A."/>
            <person name="Woyke T."/>
            <person name="Ryan C.M."/>
            <person name="Banfield J.F."/>
        </authorList>
    </citation>
    <scope>NUCLEOTIDE SEQUENCE [LARGE SCALE GENOMIC DNA]</scope>
</reference>
<dbReference type="AlphaFoldDB" id="A0A2M8KTD1"/>
<gene>
    <name evidence="1" type="ORF">COU88_01170</name>
</gene>
<protein>
    <submittedName>
        <fullName evidence="1">Uncharacterized protein</fullName>
    </submittedName>
</protein>
<organism evidence="1 2">
    <name type="scientific">Candidatus Roizmanbacteria bacterium CG10_big_fil_rev_8_21_14_0_10_39_6</name>
    <dbReference type="NCBI Taxonomy" id="1974853"/>
    <lineage>
        <taxon>Bacteria</taxon>
        <taxon>Candidatus Roizmaniibacteriota</taxon>
    </lineage>
</organism>
<comment type="caution">
    <text evidence="1">The sequence shown here is derived from an EMBL/GenBank/DDBJ whole genome shotgun (WGS) entry which is preliminary data.</text>
</comment>
<accession>A0A2M8KTD1</accession>